<dbReference type="GeneID" id="57961674"/>
<accession>A0A0E2HEI4</accession>
<dbReference type="Proteomes" id="UP000013085">
    <property type="component" value="Unassembled WGS sequence"/>
</dbReference>
<dbReference type="InterPro" id="IPR020256">
    <property type="entry name" value="Spore_coat_CotJA"/>
</dbReference>
<organism evidence="1 2">
    <name type="scientific">[Clostridium] clostridioforme 90A8</name>
    <dbReference type="NCBI Taxonomy" id="999408"/>
    <lineage>
        <taxon>Bacteria</taxon>
        <taxon>Bacillati</taxon>
        <taxon>Bacillota</taxon>
        <taxon>Clostridia</taxon>
        <taxon>Lachnospirales</taxon>
        <taxon>Lachnospiraceae</taxon>
        <taxon>Enterocloster</taxon>
    </lineage>
</organism>
<dbReference type="AlphaFoldDB" id="A0A0E2HEI4"/>
<comment type="caution">
    <text evidence="1">The sequence shown here is derived from an EMBL/GenBank/DDBJ whole genome shotgun (WGS) entry which is preliminary data.</text>
</comment>
<evidence type="ECO:0000313" key="2">
    <source>
        <dbReference type="Proteomes" id="UP000013085"/>
    </source>
</evidence>
<dbReference type="EMBL" id="AGYR01000008">
    <property type="protein sequence ID" value="ENZ18619.1"/>
    <property type="molecule type" value="Genomic_DNA"/>
</dbReference>
<evidence type="ECO:0000313" key="1">
    <source>
        <dbReference type="EMBL" id="ENZ18619.1"/>
    </source>
</evidence>
<proteinExistence type="predicted"/>
<evidence type="ECO:0008006" key="3">
    <source>
        <dbReference type="Google" id="ProtNLM"/>
    </source>
</evidence>
<protein>
    <recommendedName>
        <fullName evidence="3">Spore coat associated protein JA (CotJA)</fullName>
    </recommendedName>
</protein>
<name>A0A0E2HEI4_9FIRM</name>
<dbReference type="PATRIC" id="fig|999408.3.peg.1289"/>
<reference evidence="1 2" key="1">
    <citation type="submission" date="2013-01" db="EMBL/GenBank/DDBJ databases">
        <title>The Genome Sequence of Clostridium clostridioforme 90A8.</title>
        <authorList>
            <consortium name="The Broad Institute Genome Sequencing Platform"/>
            <person name="Earl A."/>
            <person name="Ward D."/>
            <person name="Feldgarden M."/>
            <person name="Gevers D."/>
            <person name="Courvalin P."/>
            <person name="Lambert T."/>
            <person name="Walker B."/>
            <person name="Young S.K."/>
            <person name="Zeng Q."/>
            <person name="Gargeya S."/>
            <person name="Fitzgerald M."/>
            <person name="Haas B."/>
            <person name="Abouelleil A."/>
            <person name="Alvarado L."/>
            <person name="Arachchi H.M."/>
            <person name="Berlin A.M."/>
            <person name="Chapman S.B."/>
            <person name="Dewar J."/>
            <person name="Goldberg J."/>
            <person name="Griggs A."/>
            <person name="Gujja S."/>
            <person name="Hansen M."/>
            <person name="Howarth C."/>
            <person name="Imamovic A."/>
            <person name="Larimer J."/>
            <person name="McCowan C."/>
            <person name="Murphy C."/>
            <person name="Neiman D."/>
            <person name="Pearson M."/>
            <person name="Priest M."/>
            <person name="Roberts A."/>
            <person name="Saif S."/>
            <person name="Shea T."/>
            <person name="Sisk P."/>
            <person name="Sykes S."/>
            <person name="Wortman J."/>
            <person name="Nusbaum C."/>
            <person name="Birren B."/>
        </authorList>
    </citation>
    <scope>NUCLEOTIDE SEQUENCE [LARGE SCALE GENOMIC DNA]</scope>
    <source>
        <strain evidence="1 2">90A8</strain>
    </source>
</reference>
<dbReference type="Pfam" id="PF11007">
    <property type="entry name" value="CotJA"/>
    <property type="match status" value="1"/>
</dbReference>
<dbReference type="RefSeq" id="WP_002588158.1">
    <property type="nucleotide sequence ID" value="NZ_KB851009.1"/>
</dbReference>
<gene>
    <name evidence="1" type="ORF">HMPREF1090_01203</name>
</gene>
<sequence>MDSYTDVSTQCCGRGRMSCGTSFGNGCGSYTSPDYPDMNAFPWDSWGSYPELSYPTPAAPATQPANMSCPSTEGGVLEQQFPVAMAYVPWQQWQTTYAPERGLVQGTIFPDLDLQFNYGRCGR</sequence>
<dbReference type="HOGENOM" id="CLU_163880_0_0_9"/>